<gene>
    <name evidence="1" type="ORF">GCM10023144_40940</name>
</gene>
<keyword evidence="2" id="KW-1185">Reference proteome</keyword>
<sequence length="101" mass="10660">MLLSCFLVTAHARAGTSPLRHDAYVKDEPVAPGVFRVTARAGGGESATLAEERLRRRARELCNGEPLAISTPSIASETAGAEMMRVAVATLYTADVACDGR</sequence>
<comment type="caution">
    <text evidence="1">The sequence shown here is derived from an EMBL/GenBank/DDBJ whole genome shotgun (WGS) entry which is preliminary data.</text>
</comment>
<organism evidence="1 2">
    <name type="scientific">Pigmentiphaga soli</name>
    <dbReference type="NCBI Taxonomy" id="1007095"/>
    <lineage>
        <taxon>Bacteria</taxon>
        <taxon>Pseudomonadati</taxon>
        <taxon>Pseudomonadota</taxon>
        <taxon>Betaproteobacteria</taxon>
        <taxon>Burkholderiales</taxon>
        <taxon>Alcaligenaceae</taxon>
        <taxon>Pigmentiphaga</taxon>
    </lineage>
</organism>
<protein>
    <recommendedName>
        <fullName evidence="3">UrcA family protein</fullName>
    </recommendedName>
</protein>
<evidence type="ECO:0008006" key="3">
    <source>
        <dbReference type="Google" id="ProtNLM"/>
    </source>
</evidence>
<dbReference type="Proteomes" id="UP001501671">
    <property type="component" value="Unassembled WGS sequence"/>
</dbReference>
<proteinExistence type="predicted"/>
<accession>A0ABP8HL72</accession>
<reference evidence="2" key="1">
    <citation type="journal article" date="2019" name="Int. J. Syst. Evol. Microbiol.">
        <title>The Global Catalogue of Microorganisms (GCM) 10K type strain sequencing project: providing services to taxonomists for standard genome sequencing and annotation.</title>
        <authorList>
            <consortium name="The Broad Institute Genomics Platform"/>
            <consortium name="The Broad Institute Genome Sequencing Center for Infectious Disease"/>
            <person name="Wu L."/>
            <person name="Ma J."/>
        </authorList>
    </citation>
    <scope>NUCLEOTIDE SEQUENCE [LARGE SCALE GENOMIC DNA]</scope>
    <source>
        <strain evidence="2">JCM 17666</strain>
    </source>
</reference>
<dbReference type="EMBL" id="BAABFO010000027">
    <property type="protein sequence ID" value="GAA4340848.1"/>
    <property type="molecule type" value="Genomic_DNA"/>
</dbReference>
<evidence type="ECO:0000313" key="2">
    <source>
        <dbReference type="Proteomes" id="UP001501671"/>
    </source>
</evidence>
<evidence type="ECO:0000313" key="1">
    <source>
        <dbReference type="EMBL" id="GAA4340848.1"/>
    </source>
</evidence>
<name>A0ABP8HL72_9BURK</name>